<evidence type="ECO:0000313" key="3">
    <source>
        <dbReference type="Proteomes" id="UP000294299"/>
    </source>
</evidence>
<dbReference type="Pfam" id="PF00004">
    <property type="entry name" value="AAA"/>
    <property type="match status" value="1"/>
</dbReference>
<proteinExistence type="predicted"/>
<sequence length="255" mass="29721">MFDVKDRFNRFMPYRHSLIKEKYLASAAQDQALEFFSNIYGLAGMKENLFRALVSDKQINVLLVGPPATSKTLFMTTIQQKCNNVFYFDASNTTGAGLIEELYNNRRTRLVIIDEIDKLKKNDMSCLLGLLNDGRIVKSLKQIRYDFRIENIKVFATSNTLVNLSKPVRSRFQVYHLDEYTDEDFLNVVKFCLQNKLPEEINEMIGMLLIDSDIKDVRTAIGLGNLLKKEDTKEDVIRVFENWNSRRMRENLDYN</sequence>
<accession>A0A484IA42</accession>
<reference evidence="2 3" key="1">
    <citation type="submission" date="2019-02" db="EMBL/GenBank/DDBJ databases">
        <authorList>
            <person name="Lehtovirta-Morley E L."/>
        </authorList>
    </citation>
    <scope>NUCLEOTIDE SEQUENCE [LARGE SCALE GENOMIC DNA]</scope>
    <source>
        <strain evidence="2">NFRAN1</strain>
    </source>
</reference>
<dbReference type="Proteomes" id="UP000294299">
    <property type="component" value="Chromosome NFRAN"/>
</dbReference>
<organism evidence="2 3">
    <name type="scientific">Candidatus Nitrosocosmicus franklandianus</name>
    <dbReference type="NCBI Taxonomy" id="1798806"/>
    <lineage>
        <taxon>Archaea</taxon>
        <taxon>Nitrososphaerota</taxon>
        <taxon>Nitrososphaeria</taxon>
        <taxon>Nitrososphaerales</taxon>
        <taxon>Nitrososphaeraceae</taxon>
        <taxon>Candidatus Nitrosocosmicus</taxon>
    </lineage>
</organism>
<dbReference type="GO" id="GO:0005524">
    <property type="term" value="F:ATP binding"/>
    <property type="evidence" value="ECO:0007669"/>
    <property type="project" value="InterPro"/>
</dbReference>
<dbReference type="KEGG" id="nfn:NFRAN_2280"/>
<feature type="domain" description="ATPase AAA-type core" evidence="1">
    <location>
        <begin position="61"/>
        <end position="174"/>
    </location>
</feature>
<dbReference type="CDD" id="cd00009">
    <property type="entry name" value="AAA"/>
    <property type="match status" value="1"/>
</dbReference>
<evidence type="ECO:0000313" key="2">
    <source>
        <dbReference type="EMBL" id="VFJ14602.1"/>
    </source>
</evidence>
<protein>
    <recommendedName>
        <fullName evidence="1">ATPase AAA-type core domain-containing protein</fullName>
    </recommendedName>
</protein>
<evidence type="ECO:0000259" key="1">
    <source>
        <dbReference type="Pfam" id="PF00004"/>
    </source>
</evidence>
<name>A0A484IA42_9ARCH</name>
<dbReference type="InterPro" id="IPR027417">
    <property type="entry name" value="P-loop_NTPase"/>
</dbReference>
<gene>
    <name evidence="2" type="ORF">NFRAN_2280</name>
</gene>
<dbReference type="EMBL" id="LR216287">
    <property type="protein sequence ID" value="VFJ14602.1"/>
    <property type="molecule type" value="Genomic_DNA"/>
</dbReference>
<keyword evidence="3" id="KW-1185">Reference proteome</keyword>
<dbReference type="InterPro" id="IPR003959">
    <property type="entry name" value="ATPase_AAA_core"/>
</dbReference>
<dbReference type="SUPFAM" id="SSF52540">
    <property type="entry name" value="P-loop containing nucleoside triphosphate hydrolases"/>
    <property type="match status" value="1"/>
</dbReference>
<dbReference type="GO" id="GO:0016887">
    <property type="term" value="F:ATP hydrolysis activity"/>
    <property type="evidence" value="ECO:0007669"/>
    <property type="project" value="InterPro"/>
</dbReference>
<dbReference type="Gene3D" id="3.40.50.300">
    <property type="entry name" value="P-loop containing nucleotide triphosphate hydrolases"/>
    <property type="match status" value="1"/>
</dbReference>
<dbReference type="AlphaFoldDB" id="A0A484IA42"/>